<proteinExistence type="predicted"/>
<dbReference type="EMBL" id="UGQL01000001">
    <property type="protein sequence ID" value="STZ28569.1"/>
    <property type="molecule type" value="Genomic_DNA"/>
</dbReference>
<organism evidence="1 2">
    <name type="scientific">Myroides odoratus</name>
    <name type="common">Flavobacterium odoratum</name>
    <dbReference type="NCBI Taxonomy" id="256"/>
    <lineage>
        <taxon>Bacteria</taxon>
        <taxon>Pseudomonadati</taxon>
        <taxon>Bacteroidota</taxon>
        <taxon>Flavobacteriia</taxon>
        <taxon>Flavobacteriales</taxon>
        <taxon>Flavobacteriaceae</taxon>
        <taxon>Myroides</taxon>
    </lineage>
</organism>
<dbReference type="RefSeq" id="WP_147279640.1">
    <property type="nucleotide sequence ID" value="NZ_CP068107.1"/>
</dbReference>
<name>A0A378RQC7_MYROD</name>
<dbReference type="PROSITE" id="PS51257">
    <property type="entry name" value="PROKAR_LIPOPROTEIN"/>
    <property type="match status" value="1"/>
</dbReference>
<dbReference type="Proteomes" id="UP000255024">
    <property type="component" value="Unassembled WGS sequence"/>
</dbReference>
<evidence type="ECO:0000313" key="1">
    <source>
        <dbReference type="EMBL" id="STZ28569.1"/>
    </source>
</evidence>
<protein>
    <submittedName>
        <fullName evidence="1">Uncharacterized protein</fullName>
    </submittedName>
</protein>
<reference evidence="1 2" key="1">
    <citation type="submission" date="2018-06" db="EMBL/GenBank/DDBJ databases">
        <authorList>
            <consortium name="Pathogen Informatics"/>
            <person name="Doyle S."/>
        </authorList>
    </citation>
    <scope>NUCLEOTIDE SEQUENCE [LARGE SCALE GENOMIC DNA]</scope>
    <source>
        <strain evidence="1 2">NCTC11179</strain>
    </source>
</reference>
<sequence>MRRIEFFYVVIALLFGGIFSGACSSEGGKEIDFKKSVAEINSLINNSKDFNDPIMGYIDDKGMPVLTKDKNLLLKNWNENLLFLEQTDAKLDDVNFIELDGDYFLQAKSASTDYISTIGAFAYKGYLYGTTTSCTTKGCSNNKGCIPDGVTCTSCILGDCSKTVTSAEKIDIIGVPFERDLAADFFIKKGWKDQIFWEYKIVVK</sequence>
<dbReference type="AlphaFoldDB" id="A0A378RQC7"/>
<keyword evidence="2" id="KW-1185">Reference proteome</keyword>
<evidence type="ECO:0000313" key="2">
    <source>
        <dbReference type="Proteomes" id="UP000255024"/>
    </source>
</evidence>
<gene>
    <name evidence="1" type="ORF">NCTC11179_02120</name>
</gene>
<accession>A0A378RQC7</accession>